<dbReference type="Proteomes" id="UP000245119">
    <property type="component" value="Linkage Group LG4"/>
</dbReference>
<dbReference type="Pfam" id="PF02204">
    <property type="entry name" value="VPS9"/>
    <property type="match status" value="1"/>
</dbReference>
<gene>
    <name evidence="3" type="ORF">C0Q70_08177</name>
</gene>
<dbReference type="Gene3D" id="1.20.1050.80">
    <property type="entry name" value="VPS9 domain"/>
    <property type="match status" value="1"/>
</dbReference>
<reference evidence="3 4" key="1">
    <citation type="submission" date="2018-04" db="EMBL/GenBank/DDBJ databases">
        <title>The genome of golden apple snail Pomacea canaliculata provides insight into stress tolerance and invasive adaptation.</title>
        <authorList>
            <person name="Liu C."/>
            <person name="Liu B."/>
            <person name="Ren Y."/>
            <person name="Zhang Y."/>
            <person name="Wang H."/>
            <person name="Li S."/>
            <person name="Jiang F."/>
            <person name="Yin L."/>
            <person name="Zhang G."/>
            <person name="Qian W."/>
            <person name="Fan W."/>
        </authorList>
    </citation>
    <scope>NUCLEOTIDE SEQUENCE [LARGE SCALE GENOMIC DNA]</scope>
    <source>
        <strain evidence="3">SZHN2017</strain>
        <tissue evidence="3">Muscle</tissue>
    </source>
</reference>
<dbReference type="PROSITE" id="PS51205">
    <property type="entry name" value="VPS9"/>
    <property type="match status" value="1"/>
</dbReference>
<dbReference type="GO" id="GO:0030133">
    <property type="term" value="C:transport vesicle"/>
    <property type="evidence" value="ECO:0007669"/>
    <property type="project" value="TreeGrafter"/>
</dbReference>
<dbReference type="InterPro" id="IPR037191">
    <property type="entry name" value="VPS9_dom_sf"/>
</dbReference>
<feature type="region of interest" description="Disordered" evidence="1">
    <location>
        <begin position="309"/>
        <end position="401"/>
    </location>
</feature>
<evidence type="ECO:0000256" key="1">
    <source>
        <dbReference type="SAM" id="MobiDB-lite"/>
    </source>
</evidence>
<dbReference type="OrthoDB" id="411646at2759"/>
<dbReference type="GO" id="GO:0005770">
    <property type="term" value="C:late endosome"/>
    <property type="evidence" value="ECO:0007669"/>
    <property type="project" value="TreeGrafter"/>
</dbReference>
<name>A0A2T7PH34_POMCA</name>
<dbReference type="AlphaFoldDB" id="A0A2T7PH34"/>
<dbReference type="InterPro" id="IPR051248">
    <property type="entry name" value="UPF0507/Ank_repeat_27"/>
</dbReference>
<dbReference type="GO" id="GO:0005769">
    <property type="term" value="C:early endosome"/>
    <property type="evidence" value="ECO:0007669"/>
    <property type="project" value="TreeGrafter"/>
</dbReference>
<feature type="compositionally biased region" description="Polar residues" evidence="1">
    <location>
        <begin position="321"/>
        <end position="339"/>
    </location>
</feature>
<dbReference type="GO" id="GO:0097422">
    <property type="term" value="C:tubular endosome"/>
    <property type="evidence" value="ECO:0007669"/>
    <property type="project" value="TreeGrafter"/>
</dbReference>
<organism evidence="3 4">
    <name type="scientific">Pomacea canaliculata</name>
    <name type="common">Golden apple snail</name>
    <dbReference type="NCBI Taxonomy" id="400727"/>
    <lineage>
        <taxon>Eukaryota</taxon>
        <taxon>Metazoa</taxon>
        <taxon>Spiralia</taxon>
        <taxon>Lophotrochozoa</taxon>
        <taxon>Mollusca</taxon>
        <taxon>Gastropoda</taxon>
        <taxon>Caenogastropoda</taxon>
        <taxon>Architaenioglossa</taxon>
        <taxon>Ampullarioidea</taxon>
        <taxon>Ampullariidae</taxon>
        <taxon>Pomacea</taxon>
    </lineage>
</organism>
<dbReference type="GO" id="GO:0045022">
    <property type="term" value="P:early endosome to late endosome transport"/>
    <property type="evidence" value="ECO:0007669"/>
    <property type="project" value="TreeGrafter"/>
</dbReference>
<dbReference type="SUPFAM" id="SSF109993">
    <property type="entry name" value="VPS9 domain"/>
    <property type="match status" value="1"/>
</dbReference>
<dbReference type="GO" id="GO:0000149">
    <property type="term" value="F:SNARE binding"/>
    <property type="evidence" value="ECO:0007669"/>
    <property type="project" value="TreeGrafter"/>
</dbReference>
<dbReference type="PANTHER" id="PTHR24170:SF1">
    <property type="entry name" value="DOMAIN PROTEIN, PUTATIVE (AFU_ORTHOLOGUE AFUA_1G09870)-RELATED"/>
    <property type="match status" value="1"/>
</dbReference>
<evidence type="ECO:0000313" key="3">
    <source>
        <dbReference type="EMBL" id="PVD32732.1"/>
    </source>
</evidence>
<accession>A0A2T7PH34</accession>
<protein>
    <recommendedName>
        <fullName evidence="2">VPS9 domain-containing protein</fullName>
    </recommendedName>
</protein>
<dbReference type="STRING" id="400727.A0A2T7PH34"/>
<dbReference type="EMBL" id="PZQS01000004">
    <property type="protein sequence ID" value="PVD32732.1"/>
    <property type="molecule type" value="Genomic_DNA"/>
</dbReference>
<comment type="caution">
    <text evidence="3">The sequence shown here is derived from an EMBL/GenBank/DDBJ whole genome shotgun (WGS) entry which is preliminary data.</text>
</comment>
<feature type="domain" description="VPS9" evidence="2">
    <location>
        <begin position="149"/>
        <end position="308"/>
    </location>
</feature>
<evidence type="ECO:0000313" key="4">
    <source>
        <dbReference type="Proteomes" id="UP000245119"/>
    </source>
</evidence>
<dbReference type="GO" id="GO:0005085">
    <property type="term" value="F:guanyl-nucleotide exchange factor activity"/>
    <property type="evidence" value="ECO:0007669"/>
    <property type="project" value="TreeGrafter"/>
</dbReference>
<proteinExistence type="predicted"/>
<evidence type="ECO:0000259" key="2">
    <source>
        <dbReference type="PROSITE" id="PS51205"/>
    </source>
</evidence>
<dbReference type="InterPro" id="IPR003123">
    <property type="entry name" value="VPS9"/>
</dbReference>
<dbReference type="GO" id="GO:0005886">
    <property type="term" value="C:plasma membrane"/>
    <property type="evidence" value="ECO:0007669"/>
    <property type="project" value="TreeGrafter"/>
</dbReference>
<feature type="compositionally biased region" description="Polar residues" evidence="1">
    <location>
        <begin position="381"/>
        <end position="392"/>
    </location>
</feature>
<keyword evidence="4" id="KW-1185">Reference proteome</keyword>
<sequence length="444" mass="49228">MTADNISSLPKEYKQHKIFILEQPLDPKFKKQCSQEGKDYHKLLPSHASLTEFKEFLQSLPQCTKVLEKLDQGIQLFNSNYMILTDYLNDAVTRLTNLCEEGIKDCLHKLDHKLTSDIKFKDILTAAVESYVMGGVHQKVFRVLCQHHLEEDKHLSAKICQQVCDVTPQDLKVSPDFICPLPNAVRAMLELENLTTPLEKLTCLKSVIDNITAGITNHVAQKKTLHLAISTEEPCLTSDDLIPLLVSVIAQASMESPSSCQHLHSNISYMENFTLASTTKDRDELSYCLVTFRAAVQFIASSDFSENSRKKQNGVKKLTMAKQSMSVSDGDASSKNGISSPGHVLSSKRDSPVTISHSTTPPPTIPSGRQDRQRSRVSKVLQESSAISSPEQEGSEMKSIFGGKHSVPILVNEGRPQTQTPVQLGDFLSALQDDLCDQTFGKQA</sequence>
<dbReference type="PANTHER" id="PTHR24170">
    <property type="entry name" value="ANKYRIN REPEAT DOMAIN-CONTAINING PROTEIN 27"/>
    <property type="match status" value="1"/>
</dbReference>